<feature type="domain" description="EAL" evidence="3">
    <location>
        <begin position="597"/>
        <end position="851"/>
    </location>
</feature>
<dbReference type="InterPro" id="IPR050706">
    <property type="entry name" value="Cyclic-di-GMP_PDE-like"/>
</dbReference>
<feature type="coiled-coil region" evidence="1">
    <location>
        <begin position="386"/>
        <end position="423"/>
    </location>
</feature>
<dbReference type="PROSITE" id="PS50883">
    <property type="entry name" value="EAL"/>
    <property type="match status" value="1"/>
</dbReference>
<evidence type="ECO:0000313" key="6">
    <source>
        <dbReference type="Proteomes" id="UP000191554"/>
    </source>
</evidence>
<keyword evidence="1" id="KW-0175">Coiled coil</keyword>
<comment type="caution">
    <text evidence="5">The sequence shown here is derived from an EMBL/GenBank/DDBJ whole genome shotgun (WGS) entry which is preliminary data.</text>
</comment>
<dbReference type="Proteomes" id="UP000191554">
    <property type="component" value="Unassembled WGS sequence"/>
</dbReference>
<dbReference type="InterPro" id="IPR043128">
    <property type="entry name" value="Rev_trsase/Diguanyl_cyclase"/>
</dbReference>
<proteinExistence type="predicted"/>
<dbReference type="InterPro" id="IPR035919">
    <property type="entry name" value="EAL_sf"/>
</dbReference>
<keyword evidence="2" id="KW-0472">Membrane</keyword>
<dbReference type="AlphaFoldDB" id="A0A1V4SH81"/>
<evidence type="ECO:0000256" key="1">
    <source>
        <dbReference type="SAM" id="Coils"/>
    </source>
</evidence>
<dbReference type="InterPro" id="IPR000160">
    <property type="entry name" value="GGDEF_dom"/>
</dbReference>
<dbReference type="InterPro" id="IPR029787">
    <property type="entry name" value="Nucleotide_cyclase"/>
</dbReference>
<evidence type="ECO:0000259" key="3">
    <source>
        <dbReference type="PROSITE" id="PS50883"/>
    </source>
</evidence>
<keyword evidence="2" id="KW-0812">Transmembrane</keyword>
<dbReference type="SUPFAM" id="SSF141868">
    <property type="entry name" value="EAL domain-like"/>
    <property type="match status" value="1"/>
</dbReference>
<dbReference type="Pfam" id="PF00563">
    <property type="entry name" value="EAL"/>
    <property type="match status" value="1"/>
</dbReference>
<organism evidence="5 6">
    <name type="scientific">Ruminiclostridium hungatei</name>
    <name type="common">Clostridium hungatei</name>
    <dbReference type="NCBI Taxonomy" id="48256"/>
    <lineage>
        <taxon>Bacteria</taxon>
        <taxon>Bacillati</taxon>
        <taxon>Bacillota</taxon>
        <taxon>Clostridia</taxon>
        <taxon>Eubacteriales</taxon>
        <taxon>Oscillospiraceae</taxon>
        <taxon>Ruminiclostridium</taxon>
    </lineage>
</organism>
<evidence type="ECO:0000259" key="4">
    <source>
        <dbReference type="PROSITE" id="PS50887"/>
    </source>
</evidence>
<dbReference type="PANTHER" id="PTHR33121:SF70">
    <property type="entry name" value="SIGNALING PROTEIN YKOW"/>
    <property type="match status" value="1"/>
</dbReference>
<evidence type="ECO:0000256" key="2">
    <source>
        <dbReference type="SAM" id="Phobius"/>
    </source>
</evidence>
<dbReference type="STRING" id="48256.CLHUN_28400"/>
<evidence type="ECO:0000313" key="5">
    <source>
        <dbReference type="EMBL" id="OPX43292.1"/>
    </source>
</evidence>
<dbReference type="CDD" id="cd01949">
    <property type="entry name" value="GGDEF"/>
    <property type="match status" value="1"/>
</dbReference>
<dbReference type="CDD" id="cd01948">
    <property type="entry name" value="EAL"/>
    <property type="match status" value="1"/>
</dbReference>
<dbReference type="SUPFAM" id="SSF55073">
    <property type="entry name" value="Nucleotide cyclase"/>
    <property type="match status" value="1"/>
</dbReference>
<dbReference type="SMART" id="SM00052">
    <property type="entry name" value="EAL"/>
    <property type="match status" value="1"/>
</dbReference>
<name>A0A1V4SH81_RUMHU</name>
<protein>
    <submittedName>
        <fullName evidence="5">Phytochrome-like protein cph2</fullName>
    </submittedName>
</protein>
<dbReference type="OrthoDB" id="9762141at2"/>
<reference evidence="5 6" key="1">
    <citation type="submission" date="2017-03" db="EMBL/GenBank/DDBJ databases">
        <title>Genome sequence of Clostridium hungatei DSM 14427.</title>
        <authorList>
            <person name="Poehlein A."/>
            <person name="Daniel R."/>
        </authorList>
    </citation>
    <scope>NUCLEOTIDE SEQUENCE [LARGE SCALE GENOMIC DNA]</scope>
    <source>
        <strain evidence="5 6">DSM 14427</strain>
    </source>
</reference>
<dbReference type="InterPro" id="IPR007487">
    <property type="entry name" value="ABC_transpt-TYRBP-like"/>
</dbReference>
<dbReference type="Pfam" id="PF00990">
    <property type="entry name" value="GGDEF"/>
    <property type="match status" value="1"/>
</dbReference>
<dbReference type="EMBL" id="MZGX01000019">
    <property type="protein sequence ID" value="OPX43292.1"/>
    <property type="molecule type" value="Genomic_DNA"/>
</dbReference>
<keyword evidence="6" id="KW-1185">Reference proteome</keyword>
<dbReference type="PANTHER" id="PTHR33121">
    <property type="entry name" value="CYCLIC DI-GMP PHOSPHODIESTERASE PDEF"/>
    <property type="match status" value="1"/>
</dbReference>
<dbReference type="NCBIfam" id="TIGR00254">
    <property type="entry name" value="GGDEF"/>
    <property type="match status" value="1"/>
</dbReference>
<feature type="transmembrane region" description="Helical" evidence="2">
    <location>
        <begin position="347"/>
        <end position="372"/>
    </location>
</feature>
<feature type="transmembrane region" description="Helical" evidence="2">
    <location>
        <begin position="536"/>
        <end position="554"/>
    </location>
</feature>
<dbReference type="Gene3D" id="3.20.20.450">
    <property type="entry name" value="EAL domain"/>
    <property type="match status" value="1"/>
</dbReference>
<accession>A0A1V4SH81</accession>
<keyword evidence="2" id="KW-1133">Transmembrane helix</keyword>
<feature type="domain" description="GGDEF" evidence="4">
    <location>
        <begin position="456"/>
        <end position="588"/>
    </location>
</feature>
<dbReference type="PROSITE" id="PS50887">
    <property type="entry name" value="GGDEF"/>
    <property type="match status" value="1"/>
</dbReference>
<dbReference type="Gene3D" id="3.30.70.270">
    <property type="match status" value="1"/>
</dbReference>
<gene>
    <name evidence="5" type="primary">cph2_1</name>
    <name evidence="5" type="ORF">CLHUN_28400</name>
</gene>
<dbReference type="SMART" id="SM00267">
    <property type="entry name" value="GGDEF"/>
    <property type="match status" value="1"/>
</dbReference>
<dbReference type="GO" id="GO:0071111">
    <property type="term" value="F:cyclic-guanylate-specific phosphodiesterase activity"/>
    <property type="evidence" value="ECO:0007669"/>
    <property type="project" value="InterPro"/>
</dbReference>
<dbReference type="Gene3D" id="3.40.50.2300">
    <property type="match status" value="2"/>
</dbReference>
<dbReference type="InterPro" id="IPR001633">
    <property type="entry name" value="EAL_dom"/>
</dbReference>
<sequence>MMQKNFKRILLAVFTFLVIISMAYSVSAIDSQKQKNVLIIHSYNEGIQWTSEQNAGIIDTLGKSNENCAIYVEYMDWKNYPSQDNLNSLYDYFQYKYAGKKLDLIITTDDAALNFALENRRYIFSGAPIVFSGVNQDKVQELENRYMNFTGVVEEINPVETIDIALKINPQIKKVYLVYDNTESGLSTGKLITEKISQMDLGLEVAPLNNLEFGNLLTMVSRLENTDMLFFATYYSDATGSIIDFNRAAREISRHSTVPMYHQYDFGLNNGAFGGNMLSGRLYGNYAAELALRILKGEKANDIPVAYTEASRKEFDYFQVKRFNIPLNKLPEDAQLINKPFSFFETYKLLVCGVISAFFVLIFFLMVLLMYIRKIRRIRRELHISNEELTQTYEELVATDNELKDQLREISEIQHNLSVSEEKYTYLALHDVLTGLPNRRSLFEDANRILRNSSGKKAALLFIDMDNFKYINDTMGHEFGDLLIKGASERLSLDLFDNSTLYRLGGDEFIIFAEETGLEGAEQLTADILYSFREKFFINSIGLHISFSIGIAIYPDHGNTIEDLIKSADIAMYKAKESGKNRYILYDASMNKDFTERMVLEKHLHTAMDNNEFELFYQPQLDLGTNKVTGLEALLRWNNPELGYVSPVKFIKVAEDTHLIIQLGEWVLIQACDFLSHLHKQGMTHMTMSVNISPLQIFQADFNNKILKILEYFEIDPRALELEITETLLIESFDIVYEKLKQLREKGIGIALDDFGKGYSSLSYLKQLPITTLKIDKCFIDNVSIGMENKTITRHIIKMGRSMGMSVIAEGVEHTEQLEYLKKYECDKMQGYLFSRPLPKGEVEKLLSGLMTSGDK</sequence>
<dbReference type="Pfam" id="PF04392">
    <property type="entry name" value="ABC_sub_bind"/>
    <property type="match status" value="1"/>
</dbReference>